<dbReference type="InParanoid" id="A0A7J7C4T1"/>
<comment type="caution">
    <text evidence="2">The sequence shown here is derived from an EMBL/GenBank/DDBJ whole genome shotgun (WGS) entry which is preliminary data.</text>
</comment>
<dbReference type="FunCoup" id="A0A7J7C4T1">
    <property type="interactions" value="1230"/>
</dbReference>
<evidence type="ECO:0000313" key="3">
    <source>
        <dbReference type="Proteomes" id="UP000593562"/>
    </source>
</evidence>
<dbReference type="AlphaFoldDB" id="A0A7J7C4T1"/>
<protein>
    <submittedName>
        <fullName evidence="2">Uncharacterized protein</fullName>
    </submittedName>
</protein>
<dbReference type="PANTHER" id="PTHR35694:SF1">
    <property type="entry name" value="DENEDDYLASE"/>
    <property type="match status" value="1"/>
</dbReference>
<organism evidence="2 3">
    <name type="scientific">Tripterygium wilfordii</name>
    <name type="common">Thunder God vine</name>
    <dbReference type="NCBI Taxonomy" id="458696"/>
    <lineage>
        <taxon>Eukaryota</taxon>
        <taxon>Viridiplantae</taxon>
        <taxon>Streptophyta</taxon>
        <taxon>Embryophyta</taxon>
        <taxon>Tracheophyta</taxon>
        <taxon>Spermatophyta</taxon>
        <taxon>Magnoliopsida</taxon>
        <taxon>eudicotyledons</taxon>
        <taxon>Gunneridae</taxon>
        <taxon>Pentapetalae</taxon>
        <taxon>rosids</taxon>
        <taxon>fabids</taxon>
        <taxon>Celastrales</taxon>
        <taxon>Celastraceae</taxon>
        <taxon>Tripterygium</taxon>
    </lineage>
</organism>
<evidence type="ECO:0000256" key="1">
    <source>
        <dbReference type="SAM" id="Phobius"/>
    </source>
</evidence>
<dbReference type="OrthoDB" id="1894747at2759"/>
<keyword evidence="1" id="KW-0472">Membrane</keyword>
<dbReference type="PANTHER" id="PTHR35694">
    <property type="entry name" value="DENEDDYLASE"/>
    <property type="match status" value="1"/>
</dbReference>
<gene>
    <name evidence="2" type="ORF">HS088_TW21G01291</name>
</gene>
<keyword evidence="1" id="KW-0812">Transmembrane</keyword>
<sequence length="628" mass="69831">MLKSNSLMNLHCNGVRSIRRSHPPLFLCPSHNSRSPKVTSLSKLRFNNPRNPLPVLSCSSPEEFLQIVADSGESTLPCVRTFENDLARLSLVGAVSSEQAITAAAADGGRVAAEHIDSGVPAMVAETVFPGPVDEHATISTRLFLPARKVQEKARKLRKSFSKDIMSSMTSTNILAMTFRQVVLQQLWSFELVLFRPGTERNMKVLENSREVPASLSLSSSDERAISVLSEAVCSCALRSTERNFHDDMSIKNSINVFTWFRKSKTIASKDSSVIIHPLFEDEIVENAKKLLESFNKTDEKLRPVKRKPKNPWWTPSVQSKLEKIGGTDFSAWISEYIPAYRVQIDASKLKDLKVKGWNKAAENRWEVILTHSQMVELASIVDMYYEDLYSLPNKQLSYDVVGKFTNLSSKKRNVSFMNILSITLVSGIFLVAISALGQIFLPYLRKGQNFPINFRSLPSSENKHAVHQSSDATKLEAICISVVERIKDAFAWPGDVMWQLNVGAWIGEVPHHLKLMCEDTSGEENSTDSAFKETLDSEIKSLAQDIATYQVVLSTDGKVIGFQPTSRVGVNHWASNPLAKELYGGRKLSPGFIEGGLSIPLPSEVVVIELLMSVTSDARFALARPVQ</sequence>
<feature type="transmembrane region" description="Helical" evidence="1">
    <location>
        <begin position="417"/>
        <end position="442"/>
    </location>
</feature>
<accession>A0A7J7C4T1</accession>
<keyword evidence="1" id="KW-1133">Transmembrane helix</keyword>
<proteinExistence type="predicted"/>
<name>A0A7J7C4T1_TRIWF</name>
<dbReference type="EMBL" id="JAAARO010000021">
    <property type="protein sequence ID" value="KAF5729133.1"/>
    <property type="molecule type" value="Genomic_DNA"/>
</dbReference>
<evidence type="ECO:0000313" key="2">
    <source>
        <dbReference type="EMBL" id="KAF5729133.1"/>
    </source>
</evidence>
<reference evidence="2 3" key="1">
    <citation type="journal article" date="2020" name="Nat. Commun.">
        <title>Genome of Tripterygium wilfordii and identification of cytochrome P450 involved in triptolide biosynthesis.</title>
        <authorList>
            <person name="Tu L."/>
            <person name="Su P."/>
            <person name="Zhang Z."/>
            <person name="Gao L."/>
            <person name="Wang J."/>
            <person name="Hu T."/>
            <person name="Zhou J."/>
            <person name="Zhang Y."/>
            <person name="Zhao Y."/>
            <person name="Liu Y."/>
            <person name="Song Y."/>
            <person name="Tong Y."/>
            <person name="Lu Y."/>
            <person name="Yang J."/>
            <person name="Xu C."/>
            <person name="Jia M."/>
            <person name="Peters R.J."/>
            <person name="Huang L."/>
            <person name="Gao W."/>
        </authorList>
    </citation>
    <scope>NUCLEOTIDE SEQUENCE [LARGE SCALE GENOMIC DNA]</scope>
    <source>
        <strain evidence="3">cv. XIE 37</strain>
        <tissue evidence="2">Leaf</tissue>
    </source>
</reference>
<dbReference type="Proteomes" id="UP000593562">
    <property type="component" value="Unassembled WGS sequence"/>
</dbReference>
<keyword evidence="3" id="KW-1185">Reference proteome</keyword>